<gene>
    <name evidence="2" type="ORF">ARMOST_06786</name>
</gene>
<dbReference type="AlphaFoldDB" id="A0A284R3X5"/>
<evidence type="ECO:0000313" key="3">
    <source>
        <dbReference type="Proteomes" id="UP000219338"/>
    </source>
</evidence>
<feature type="compositionally biased region" description="Low complexity" evidence="1">
    <location>
        <begin position="84"/>
        <end position="94"/>
    </location>
</feature>
<dbReference type="Proteomes" id="UP000219338">
    <property type="component" value="Unassembled WGS sequence"/>
</dbReference>
<sequence length="115" mass="13197">MISDMTGSRWYYIAENWKLKDSDDNQTTCTILITNTNCRPLQHFFEEVAEKQCENDFLIQSLRSVMMQYGTPSSRRASDDDDSGTSTSSESPDSNMTFNEDSLSEICKKWTLLVL</sequence>
<proteinExistence type="predicted"/>
<evidence type="ECO:0000313" key="2">
    <source>
        <dbReference type="EMBL" id="SJL03431.1"/>
    </source>
</evidence>
<accession>A0A284R3X5</accession>
<reference evidence="3" key="1">
    <citation type="journal article" date="2017" name="Nat. Ecol. Evol.">
        <title>Genome expansion and lineage-specific genetic innovations in the forest pathogenic fungi Armillaria.</title>
        <authorList>
            <person name="Sipos G."/>
            <person name="Prasanna A.N."/>
            <person name="Walter M.C."/>
            <person name="O'Connor E."/>
            <person name="Balint B."/>
            <person name="Krizsan K."/>
            <person name="Kiss B."/>
            <person name="Hess J."/>
            <person name="Varga T."/>
            <person name="Slot J."/>
            <person name="Riley R."/>
            <person name="Boka B."/>
            <person name="Rigling D."/>
            <person name="Barry K."/>
            <person name="Lee J."/>
            <person name="Mihaltcheva S."/>
            <person name="LaButti K."/>
            <person name="Lipzen A."/>
            <person name="Waldron R."/>
            <person name="Moloney N.M."/>
            <person name="Sperisen C."/>
            <person name="Kredics L."/>
            <person name="Vagvoelgyi C."/>
            <person name="Patrignani A."/>
            <person name="Fitzpatrick D."/>
            <person name="Nagy I."/>
            <person name="Doyle S."/>
            <person name="Anderson J.B."/>
            <person name="Grigoriev I.V."/>
            <person name="Gueldener U."/>
            <person name="Muensterkoetter M."/>
            <person name="Nagy L.G."/>
        </authorList>
    </citation>
    <scope>NUCLEOTIDE SEQUENCE [LARGE SCALE GENOMIC DNA]</scope>
    <source>
        <strain evidence="3">C18/9</strain>
    </source>
</reference>
<keyword evidence="3" id="KW-1185">Reference proteome</keyword>
<protein>
    <submittedName>
        <fullName evidence="2">Uncharacterized protein</fullName>
    </submittedName>
</protein>
<organism evidence="2 3">
    <name type="scientific">Armillaria ostoyae</name>
    <name type="common">Armillaria root rot fungus</name>
    <dbReference type="NCBI Taxonomy" id="47428"/>
    <lineage>
        <taxon>Eukaryota</taxon>
        <taxon>Fungi</taxon>
        <taxon>Dikarya</taxon>
        <taxon>Basidiomycota</taxon>
        <taxon>Agaricomycotina</taxon>
        <taxon>Agaricomycetes</taxon>
        <taxon>Agaricomycetidae</taxon>
        <taxon>Agaricales</taxon>
        <taxon>Marasmiineae</taxon>
        <taxon>Physalacriaceae</taxon>
        <taxon>Armillaria</taxon>
    </lineage>
</organism>
<feature type="region of interest" description="Disordered" evidence="1">
    <location>
        <begin position="70"/>
        <end position="100"/>
    </location>
</feature>
<name>A0A284R3X5_ARMOS</name>
<evidence type="ECO:0000256" key="1">
    <source>
        <dbReference type="SAM" id="MobiDB-lite"/>
    </source>
</evidence>
<dbReference type="EMBL" id="FUEG01000004">
    <property type="protein sequence ID" value="SJL03431.1"/>
    <property type="molecule type" value="Genomic_DNA"/>
</dbReference>